<proteinExistence type="predicted"/>
<gene>
    <name evidence="3" type="ORF">SAMN02982917_1987</name>
</gene>
<reference evidence="3 4" key="1">
    <citation type="submission" date="2017-04" db="EMBL/GenBank/DDBJ databases">
        <authorList>
            <person name="Afonso C.L."/>
            <person name="Miller P.J."/>
            <person name="Scott M.A."/>
            <person name="Spackman E."/>
            <person name="Goraichik I."/>
            <person name="Dimitrov K.M."/>
            <person name="Suarez D.L."/>
            <person name="Swayne D.E."/>
        </authorList>
    </citation>
    <scope>NUCLEOTIDE SEQUENCE [LARGE SCALE GENOMIC DNA]</scope>
    <source>
        <strain evidence="3 4">A2P</strain>
    </source>
</reference>
<sequence length="285" mass="30947">MTSTTITPVVIGTRLHCILYGGREGTVYAIHGEQRPDTIRSLCGIGYSGGSATFDVVFDDGSISNRLPEAIIHGVQWTIFDDVWGANRIAAALAYAEEVTANKTAAAAAEKAAFAAEVARLKEAPEWAHLTQGNGERDGRLAAANVRAVLKKSFPGIKFSVRKQHHSSIGVSWEDGPTVAQVEDVVSAFKGGRFDSMQDLASFETSPFISIFGGVQYLSTRREESDALIERAITQVFTDYAGNLKDTPRPAVEDYRRGRLWSVPVPLIQDDLQSLIRTAAYQLVG</sequence>
<dbReference type="STRING" id="286727.SAMN02982917_1987"/>
<feature type="domain" description="Large polyvalent protein associated" evidence="1">
    <location>
        <begin position="141"/>
        <end position="207"/>
    </location>
</feature>
<dbReference type="Pfam" id="PF18850">
    <property type="entry name" value="LPD30"/>
    <property type="match status" value="1"/>
</dbReference>
<dbReference type="EMBL" id="FXAK01000003">
    <property type="protein sequence ID" value="SMF39405.1"/>
    <property type="molecule type" value="Genomic_DNA"/>
</dbReference>
<dbReference type="OrthoDB" id="6465939at2"/>
<evidence type="ECO:0008006" key="5">
    <source>
        <dbReference type="Google" id="ProtNLM"/>
    </source>
</evidence>
<evidence type="ECO:0000259" key="1">
    <source>
        <dbReference type="Pfam" id="PF18847"/>
    </source>
</evidence>
<dbReference type="AlphaFoldDB" id="A0A1X7ESK1"/>
<evidence type="ECO:0000313" key="3">
    <source>
        <dbReference type="EMBL" id="SMF39405.1"/>
    </source>
</evidence>
<dbReference type="InterPro" id="IPR041311">
    <property type="entry name" value="LPD29"/>
</dbReference>
<evidence type="ECO:0000259" key="2">
    <source>
        <dbReference type="Pfam" id="PF18850"/>
    </source>
</evidence>
<evidence type="ECO:0000313" key="4">
    <source>
        <dbReference type="Proteomes" id="UP000192936"/>
    </source>
</evidence>
<protein>
    <recommendedName>
        <fullName evidence="5">Large polyvalent protein associated domain-containing protein</fullName>
    </recommendedName>
</protein>
<feature type="domain" description="Large polyvalent protein associated" evidence="2">
    <location>
        <begin position="9"/>
        <end position="123"/>
    </location>
</feature>
<dbReference type="RefSeq" id="WP_085084790.1">
    <property type="nucleotide sequence ID" value="NZ_FXAK01000003.1"/>
</dbReference>
<dbReference type="Pfam" id="PF18847">
    <property type="entry name" value="LPD29"/>
    <property type="match status" value="1"/>
</dbReference>
<accession>A0A1X7ESK1</accession>
<dbReference type="Proteomes" id="UP000192936">
    <property type="component" value="Unassembled WGS sequence"/>
</dbReference>
<organism evidence="3 4">
    <name type="scientific">Azospirillum oryzae</name>
    <dbReference type="NCBI Taxonomy" id="286727"/>
    <lineage>
        <taxon>Bacteria</taxon>
        <taxon>Pseudomonadati</taxon>
        <taxon>Pseudomonadota</taxon>
        <taxon>Alphaproteobacteria</taxon>
        <taxon>Rhodospirillales</taxon>
        <taxon>Azospirillaceae</taxon>
        <taxon>Azospirillum</taxon>
    </lineage>
</organism>
<name>A0A1X7ESK1_9PROT</name>
<dbReference type="InterPro" id="IPR040631">
    <property type="entry name" value="LPD30"/>
</dbReference>